<protein>
    <submittedName>
        <fullName evidence="1">Uncharacterized protein</fullName>
    </submittedName>
</protein>
<proteinExistence type="predicted"/>
<sequence length="156" mass="18427">MLFCGGENILGKGNNISKSDIKVITELILNNYYRIKMSKEYRRLTPKILMEMFGVQAYPRQVKFFDDTVGEGKAKSPTPMESVLDTSVFYDIKARLDKERNIKNTIIYWLGCKDERDFGSAIHVDNHDRFKIVFYPKYYFNKEKCDYVLQEIKKYC</sequence>
<reference evidence="1 2" key="2">
    <citation type="submission" date="2013-03" db="EMBL/GenBank/DDBJ databases">
        <title>Diversity in Clostridium botulinum.</title>
        <authorList>
            <person name="Timme R.E."/>
            <person name="Allard M."/>
            <person name="Luo Y."/>
            <person name="Strain E."/>
            <person name="Gonzalez-Escalona N."/>
            <person name="Brown E."/>
        </authorList>
    </citation>
    <scope>NUCLEOTIDE SEQUENCE [LARGE SCALE GENOMIC DNA]</scope>
    <source>
        <strain evidence="1 2">CFSAN001627</strain>
    </source>
</reference>
<dbReference type="EMBL" id="AMXI01000338">
    <property type="protein sequence ID" value="EKN42563.1"/>
    <property type="molecule type" value="Genomic_DNA"/>
</dbReference>
<accession>M1ZYI9</accession>
<organism evidence="1 2">
    <name type="scientific">Clostridium botulinum CFSAN001627</name>
    <dbReference type="NCBI Taxonomy" id="1232189"/>
    <lineage>
        <taxon>Bacteria</taxon>
        <taxon>Bacillati</taxon>
        <taxon>Bacillota</taxon>
        <taxon>Clostridia</taxon>
        <taxon>Eubacteriales</taxon>
        <taxon>Clostridiaceae</taxon>
        <taxon>Clostridium</taxon>
    </lineage>
</organism>
<dbReference type="AlphaFoldDB" id="M1ZYI9"/>
<evidence type="ECO:0000313" key="1">
    <source>
        <dbReference type="EMBL" id="EKN42563.1"/>
    </source>
</evidence>
<evidence type="ECO:0000313" key="2">
    <source>
        <dbReference type="Proteomes" id="UP000011944"/>
    </source>
</evidence>
<comment type="caution">
    <text evidence="1">The sequence shown here is derived from an EMBL/GenBank/DDBJ whole genome shotgun (WGS) entry which is preliminary data.</text>
</comment>
<name>M1ZYI9_CLOBO</name>
<gene>
    <name evidence="1" type="ORF">CFSAN001627_05974</name>
</gene>
<dbReference type="Proteomes" id="UP000011944">
    <property type="component" value="Unassembled WGS sequence"/>
</dbReference>
<reference evidence="1 2" key="1">
    <citation type="submission" date="2012-10" db="EMBL/GenBank/DDBJ databases">
        <authorList>
            <person name="Strain E.A."/>
            <person name="Brown E."/>
            <person name="Allard M.W."/>
            <person name="Gonzalez-Escalona N."/>
            <person name="Timme R."/>
        </authorList>
    </citation>
    <scope>NUCLEOTIDE SEQUENCE [LARGE SCALE GENOMIC DNA]</scope>
    <source>
        <strain evidence="1 2">CFSAN001627</strain>
    </source>
</reference>
<dbReference type="PATRIC" id="fig|1232189.3.peg.964"/>